<dbReference type="Gene3D" id="3.40.50.300">
    <property type="entry name" value="P-loop containing nucleotide triphosphate hydrolases"/>
    <property type="match status" value="1"/>
</dbReference>
<proteinExistence type="predicted"/>
<sequence>IVLADEPTGALDSKNAKSLLEAMQDLHENHNVSILMVTHDAFSASYCERILFIQDGLLYKELKRQGTRENFYQDILGVLAHMGSAAESK</sequence>
<keyword evidence="1" id="KW-0067">ATP-binding</keyword>
<name>A0A2B0VMF6_BACAN</name>
<accession>A0A2B0VMF6</accession>
<keyword evidence="1" id="KW-0547">Nucleotide-binding</keyword>
<gene>
    <name evidence="1" type="ORF">COJ30_31675</name>
</gene>
<protein>
    <submittedName>
        <fullName evidence="1">Bacitracin ABC transporter ATP-binding protein</fullName>
    </submittedName>
</protein>
<dbReference type="InterPro" id="IPR027417">
    <property type="entry name" value="P-loop_NTPase"/>
</dbReference>
<dbReference type="PANTHER" id="PTHR24220:SF674">
    <property type="entry name" value="BACITRACIN EXPORT ATP-BINDING PROTEIN BCEA"/>
    <property type="match status" value="1"/>
</dbReference>
<evidence type="ECO:0000313" key="2">
    <source>
        <dbReference type="Proteomes" id="UP000222851"/>
    </source>
</evidence>
<dbReference type="GO" id="GO:0022857">
    <property type="term" value="F:transmembrane transporter activity"/>
    <property type="evidence" value="ECO:0007669"/>
    <property type="project" value="TreeGrafter"/>
</dbReference>
<dbReference type="GO" id="GO:0005886">
    <property type="term" value="C:plasma membrane"/>
    <property type="evidence" value="ECO:0007669"/>
    <property type="project" value="TreeGrafter"/>
</dbReference>
<reference evidence="1 2" key="1">
    <citation type="submission" date="2017-09" db="EMBL/GenBank/DDBJ databases">
        <title>Large-scale bioinformatics analysis of Bacillus genomes uncovers conserved roles of natural products in bacterial physiology.</title>
        <authorList>
            <consortium name="Agbiome Team Llc"/>
            <person name="Bleich R.M."/>
            <person name="Grubbs K.J."/>
            <person name="Santa Maria K.C."/>
            <person name="Allen S.E."/>
            <person name="Farag S."/>
            <person name="Shank E.A."/>
            <person name="Bowers A."/>
        </authorList>
    </citation>
    <scope>NUCLEOTIDE SEQUENCE [LARGE SCALE GENOMIC DNA]</scope>
    <source>
        <strain evidence="1 2">AFS081271</strain>
    </source>
</reference>
<dbReference type="PANTHER" id="PTHR24220">
    <property type="entry name" value="IMPORT ATP-BINDING PROTEIN"/>
    <property type="match status" value="1"/>
</dbReference>
<organism evidence="1 2">
    <name type="scientific">Bacillus anthracis</name>
    <name type="common">anthrax bacterium</name>
    <dbReference type="NCBI Taxonomy" id="1392"/>
    <lineage>
        <taxon>Bacteria</taxon>
        <taxon>Bacillati</taxon>
        <taxon>Bacillota</taxon>
        <taxon>Bacilli</taxon>
        <taxon>Bacillales</taxon>
        <taxon>Bacillaceae</taxon>
        <taxon>Bacillus</taxon>
        <taxon>Bacillus cereus group</taxon>
    </lineage>
</organism>
<dbReference type="EMBL" id="NUXH01000265">
    <property type="protein sequence ID" value="PFL45029.1"/>
    <property type="molecule type" value="Genomic_DNA"/>
</dbReference>
<evidence type="ECO:0000313" key="1">
    <source>
        <dbReference type="EMBL" id="PFL45029.1"/>
    </source>
</evidence>
<dbReference type="InterPro" id="IPR015854">
    <property type="entry name" value="ABC_transpr_LolD-like"/>
</dbReference>
<dbReference type="AlphaFoldDB" id="A0A2B0VMF6"/>
<dbReference type="SUPFAM" id="SSF52540">
    <property type="entry name" value="P-loop containing nucleoside triphosphate hydrolases"/>
    <property type="match status" value="1"/>
</dbReference>
<feature type="non-terminal residue" evidence="1">
    <location>
        <position position="1"/>
    </location>
</feature>
<dbReference type="Proteomes" id="UP000222851">
    <property type="component" value="Unassembled WGS sequence"/>
</dbReference>
<comment type="caution">
    <text evidence="1">The sequence shown here is derived from an EMBL/GenBank/DDBJ whole genome shotgun (WGS) entry which is preliminary data.</text>
</comment>
<dbReference type="GO" id="GO:0005524">
    <property type="term" value="F:ATP binding"/>
    <property type="evidence" value="ECO:0007669"/>
    <property type="project" value="UniProtKB-KW"/>
</dbReference>